<dbReference type="InterPro" id="IPR006085">
    <property type="entry name" value="XPG_DNA_repair_N"/>
</dbReference>
<dbReference type="InterPro" id="IPR006086">
    <property type="entry name" value="XPG-I_dom"/>
</dbReference>
<dbReference type="CDD" id="cd09901">
    <property type="entry name" value="H3TH_FEN1-like"/>
    <property type="match status" value="1"/>
</dbReference>
<keyword evidence="9" id="KW-0539">Nucleus</keyword>
<dbReference type="EMBL" id="CCBP010000096">
    <property type="protein sequence ID" value="CDO70975.1"/>
    <property type="molecule type" value="Genomic_DNA"/>
</dbReference>
<dbReference type="HOGENOM" id="CLU_338926_0_0_1"/>
<dbReference type="OrthoDB" id="26491at2759"/>
<dbReference type="OMA" id="RVAHGWW"/>
<dbReference type="InterPro" id="IPR036279">
    <property type="entry name" value="5-3_exonuclease_C_sf"/>
</dbReference>
<dbReference type="PRINTS" id="PR00853">
    <property type="entry name" value="XPGRADSUPER"/>
</dbReference>
<gene>
    <name evidence="12" type="ORF">BN946_scf184830.g7</name>
</gene>
<dbReference type="InterPro" id="IPR019974">
    <property type="entry name" value="XPG_CS"/>
</dbReference>
<keyword evidence="4" id="KW-0479">Metal-binding</keyword>
<dbReference type="GO" id="GO:0017108">
    <property type="term" value="F:5'-flap endonuclease activity"/>
    <property type="evidence" value="ECO:0007669"/>
    <property type="project" value="TreeGrafter"/>
</dbReference>
<dbReference type="SMART" id="SM00279">
    <property type="entry name" value="HhH2"/>
    <property type="match status" value="1"/>
</dbReference>
<dbReference type="Gene3D" id="3.40.50.1010">
    <property type="entry name" value="5'-nuclease"/>
    <property type="match status" value="1"/>
</dbReference>
<evidence type="ECO:0000256" key="10">
    <source>
        <dbReference type="SAM" id="MobiDB-lite"/>
    </source>
</evidence>
<dbReference type="CDD" id="cd09857">
    <property type="entry name" value="PIN_EXO1"/>
    <property type="match status" value="1"/>
</dbReference>
<comment type="caution">
    <text evidence="12">The sequence shown here is derived from an EMBL/GenBank/DDBJ whole genome shotgun (WGS) entry which is preliminary data.</text>
</comment>
<feature type="compositionally biased region" description="Polar residues" evidence="10">
    <location>
        <begin position="815"/>
        <end position="829"/>
    </location>
</feature>
<evidence type="ECO:0000256" key="4">
    <source>
        <dbReference type="ARBA" id="ARBA00022723"/>
    </source>
</evidence>
<feature type="region of interest" description="Disordered" evidence="10">
    <location>
        <begin position="690"/>
        <end position="727"/>
    </location>
</feature>
<evidence type="ECO:0000256" key="7">
    <source>
        <dbReference type="ARBA" id="ARBA00022842"/>
    </source>
</evidence>
<dbReference type="Proteomes" id="UP000029665">
    <property type="component" value="Unassembled WGS sequence"/>
</dbReference>
<evidence type="ECO:0000256" key="1">
    <source>
        <dbReference type="ARBA" id="ARBA00001946"/>
    </source>
</evidence>
<evidence type="ECO:0000256" key="9">
    <source>
        <dbReference type="ARBA" id="ARBA00023242"/>
    </source>
</evidence>
<evidence type="ECO:0000256" key="3">
    <source>
        <dbReference type="ARBA" id="ARBA00022722"/>
    </source>
</evidence>
<organism evidence="12 13">
    <name type="scientific">Pycnoporus cinnabarinus</name>
    <name type="common">Cinnabar-red polypore</name>
    <name type="synonym">Trametes cinnabarina</name>
    <dbReference type="NCBI Taxonomy" id="5643"/>
    <lineage>
        <taxon>Eukaryota</taxon>
        <taxon>Fungi</taxon>
        <taxon>Dikarya</taxon>
        <taxon>Basidiomycota</taxon>
        <taxon>Agaricomycotina</taxon>
        <taxon>Agaricomycetes</taxon>
        <taxon>Polyporales</taxon>
        <taxon>Polyporaceae</taxon>
        <taxon>Trametes</taxon>
    </lineage>
</organism>
<dbReference type="InterPro" id="IPR008918">
    <property type="entry name" value="HhH2"/>
</dbReference>
<feature type="compositionally biased region" description="Basic and acidic residues" evidence="10">
    <location>
        <begin position="332"/>
        <end position="343"/>
    </location>
</feature>
<keyword evidence="5" id="KW-0227">DNA damage</keyword>
<dbReference type="GO" id="GO:0003677">
    <property type="term" value="F:DNA binding"/>
    <property type="evidence" value="ECO:0007669"/>
    <property type="project" value="InterPro"/>
</dbReference>
<dbReference type="SUPFAM" id="SSF88723">
    <property type="entry name" value="PIN domain-like"/>
    <property type="match status" value="1"/>
</dbReference>
<dbReference type="SMART" id="SM00484">
    <property type="entry name" value="XPGI"/>
    <property type="match status" value="1"/>
</dbReference>
<keyword evidence="6" id="KW-0378">Hydrolase</keyword>
<keyword evidence="13" id="KW-1185">Reference proteome</keyword>
<protein>
    <recommendedName>
        <fullName evidence="11">XPG-I domain-containing protein</fullName>
    </recommendedName>
</protein>
<feature type="region of interest" description="Disordered" evidence="10">
    <location>
        <begin position="393"/>
        <end position="652"/>
    </location>
</feature>
<dbReference type="Gene3D" id="1.10.150.20">
    <property type="entry name" value="5' to 3' exonuclease, C-terminal subdomain"/>
    <property type="match status" value="1"/>
</dbReference>
<dbReference type="PROSITE" id="PS00841">
    <property type="entry name" value="XPG_1"/>
    <property type="match status" value="1"/>
</dbReference>
<keyword evidence="3" id="KW-0540">Nuclease</keyword>
<dbReference type="InterPro" id="IPR029060">
    <property type="entry name" value="PIN-like_dom_sf"/>
</dbReference>
<feature type="non-terminal residue" evidence="12">
    <location>
        <position position="1"/>
    </location>
</feature>
<dbReference type="AlphaFoldDB" id="A0A060S9E6"/>
<evidence type="ECO:0000313" key="13">
    <source>
        <dbReference type="Proteomes" id="UP000029665"/>
    </source>
</evidence>
<dbReference type="STRING" id="5643.A0A060S9E6"/>
<proteinExistence type="predicted"/>
<dbReference type="Pfam" id="PF00752">
    <property type="entry name" value="XPG_N"/>
    <property type="match status" value="1"/>
</dbReference>
<dbReference type="InterPro" id="IPR006084">
    <property type="entry name" value="XPG/Rad2"/>
</dbReference>
<dbReference type="GO" id="GO:0006281">
    <property type="term" value="P:DNA repair"/>
    <property type="evidence" value="ECO:0007669"/>
    <property type="project" value="UniProtKB-KW"/>
</dbReference>
<dbReference type="PANTHER" id="PTHR11081">
    <property type="entry name" value="FLAP ENDONUCLEASE FAMILY MEMBER"/>
    <property type="match status" value="1"/>
</dbReference>
<dbReference type="InterPro" id="IPR044752">
    <property type="entry name" value="PIN-like_EXO1"/>
</dbReference>
<dbReference type="PROSITE" id="PS00842">
    <property type="entry name" value="XPG_2"/>
    <property type="match status" value="1"/>
</dbReference>
<dbReference type="Pfam" id="PF00867">
    <property type="entry name" value="XPG_I"/>
    <property type="match status" value="1"/>
</dbReference>
<dbReference type="PANTHER" id="PTHR11081:SF65">
    <property type="entry name" value="DNA DAMAGE-INDUCIBLE PROTEIN DIN7-RELATED"/>
    <property type="match status" value="1"/>
</dbReference>
<name>A0A060S9E6_PYCCI</name>
<feature type="region of interest" description="Disordered" evidence="10">
    <location>
        <begin position="325"/>
        <end position="355"/>
    </location>
</feature>
<keyword evidence="8" id="KW-0234">DNA repair</keyword>
<evidence type="ECO:0000259" key="11">
    <source>
        <dbReference type="SMART" id="SM00484"/>
    </source>
</evidence>
<feature type="compositionally biased region" description="Acidic residues" evidence="10">
    <location>
        <begin position="578"/>
        <end position="592"/>
    </location>
</feature>
<feature type="compositionally biased region" description="Basic and acidic residues" evidence="10">
    <location>
        <begin position="445"/>
        <end position="459"/>
    </location>
</feature>
<comment type="subcellular location">
    <subcellularLocation>
        <location evidence="2">Nucleus</location>
    </subcellularLocation>
</comment>
<reference evidence="12" key="1">
    <citation type="submission" date="2014-01" db="EMBL/GenBank/DDBJ databases">
        <title>The genome of the white-rot fungus Pycnoporus cinnabarinus: a basidiomycete model with a versatile arsenal for lignocellulosic biomass breakdown.</title>
        <authorList>
            <person name="Levasseur A."/>
            <person name="Lomascolo A."/>
            <person name="Ruiz-Duenas F.J."/>
            <person name="Uzan E."/>
            <person name="Piumi F."/>
            <person name="Kues U."/>
            <person name="Ram A.F.J."/>
            <person name="Murat C."/>
            <person name="Haon M."/>
            <person name="Benoit I."/>
            <person name="Arfi Y."/>
            <person name="Chevret D."/>
            <person name="Drula E."/>
            <person name="Kwon M.J."/>
            <person name="Gouret P."/>
            <person name="Lesage-Meessen L."/>
            <person name="Lombard V."/>
            <person name="Mariette J."/>
            <person name="Noirot C."/>
            <person name="Park J."/>
            <person name="Patyshakuliyeva A."/>
            <person name="Wieneger R.A.B."/>
            <person name="Wosten H.A.B."/>
            <person name="Martin F."/>
            <person name="Coutinho P.M."/>
            <person name="de Vries R."/>
            <person name="Martinez A.T."/>
            <person name="Klopp C."/>
            <person name="Pontarotti P."/>
            <person name="Henrissat B."/>
            <person name="Record E."/>
        </authorList>
    </citation>
    <scope>NUCLEOTIDE SEQUENCE [LARGE SCALE GENOMIC DNA]</scope>
    <source>
        <strain evidence="12">BRFM137</strain>
    </source>
</reference>
<sequence>MHRVRLLRHYGIEPYLVFDGGPLPAKQGTESERKQRREENLSRANALAAQGKHSQAREYYVKCVDVTPQMAYQLIKVRKLPMSRDLVFLVLGMPFTPTLGGQTEGVPYIVAPYEADAQLAYLERIGLVDGIITEDSDLLVFGCKTVLYKLDITSSTVTCISRDDFASVESKSAGGLSLVGWTDTQFRAMAILSGCDYLPSIPGIGLKTAWTLLRKHKTVETMLNMLRLEGKKKIPKDYLDAFRLAEKVFLYQRVYDPTQERLVHLTPLPDGEPWDAEKEAYVGAHIEPSLAKRVAEGDACPITLLPMEDINPSFIPRALKPIPMNAVTPAGHRPDKGKGRAKDSAPTPGKPNTPGPLMKFFELLANYVFSYIAPAAAQVREVTGASASGVHASPLGAASERGRPSPKPPSASKPTAMVVGMKSGKRTLSDVMQEDMAAKRKRHDGVREAVSREQEKENVPCDEADADTEATAGDDEADEDPGRSTAGEDGWDDEFDADVLSSPPVHRHTRRPPPQSASVTVERAVTRALPLVPLRAPRFGGGSDGSNRRRDSANSASGYRETQRDEAGRGPDLRDVFDDWDEVTSGGEDDDWFAEREDGIVSTASSTPGPITPAEDVTAATGDEDVKMSRSVAAESSSGELEDVNDDTAPADAIDCDELEASATRHANARVAHGWWAKWARSGTVTGAASPALARADAQGGSKGPGARVGSDRGDHDDSGRSATTPSLHCLLKLRIGESSVNEEDLRATGRTRLTFRTEDVGTTPKAGSDSFKRGAPSSRPVSARGSREAEAREDEEDHDSARARWAREASASRTGTTSVSSRNRNSLEQFRRGQLAAW</sequence>
<evidence type="ECO:0000256" key="5">
    <source>
        <dbReference type="ARBA" id="ARBA00022763"/>
    </source>
</evidence>
<evidence type="ECO:0000313" key="12">
    <source>
        <dbReference type="EMBL" id="CDO70975.1"/>
    </source>
</evidence>
<feature type="compositionally biased region" description="Basic and acidic residues" evidence="10">
    <location>
        <begin position="710"/>
        <end position="720"/>
    </location>
</feature>
<feature type="domain" description="XPG-I" evidence="11">
    <location>
        <begin position="102"/>
        <end position="174"/>
    </location>
</feature>
<dbReference type="GO" id="GO:0005634">
    <property type="term" value="C:nucleus"/>
    <property type="evidence" value="ECO:0007669"/>
    <property type="project" value="UniProtKB-SubCell"/>
</dbReference>
<accession>A0A060S9E6</accession>
<evidence type="ECO:0000256" key="2">
    <source>
        <dbReference type="ARBA" id="ARBA00004123"/>
    </source>
</evidence>
<dbReference type="GO" id="GO:0046872">
    <property type="term" value="F:metal ion binding"/>
    <property type="evidence" value="ECO:0007669"/>
    <property type="project" value="UniProtKB-KW"/>
</dbReference>
<feature type="compositionally biased region" description="Acidic residues" evidence="10">
    <location>
        <begin position="460"/>
        <end position="479"/>
    </location>
</feature>
<evidence type="ECO:0000256" key="8">
    <source>
        <dbReference type="ARBA" id="ARBA00023204"/>
    </source>
</evidence>
<feature type="compositionally biased region" description="Basic and acidic residues" evidence="10">
    <location>
        <begin position="561"/>
        <end position="577"/>
    </location>
</feature>
<comment type="cofactor">
    <cofactor evidence="1">
        <name>Mg(2+)</name>
        <dbReference type="ChEBI" id="CHEBI:18420"/>
    </cofactor>
</comment>
<keyword evidence="7" id="KW-0460">Magnesium</keyword>
<dbReference type="FunFam" id="1.10.150.20:FF:000011">
    <property type="entry name" value="exonuclease 1"/>
    <property type="match status" value="1"/>
</dbReference>
<evidence type="ECO:0000256" key="6">
    <source>
        <dbReference type="ARBA" id="ARBA00022801"/>
    </source>
</evidence>
<feature type="region of interest" description="Disordered" evidence="10">
    <location>
        <begin position="741"/>
        <end position="839"/>
    </location>
</feature>
<dbReference type="SUPFAM" id="SSF47807">
    <property type="entry name" value="5' to 3' exonuclease, C-terminal subdomain"/>
    <property type="match status" value="1"/>
</dbReference>